<dbReference type="InterPro" id="IPR028082">
    <property type="entry name" value="Peripla_BP_I"/>
</dbReference>
<evidence type="ECO:0000313" key="4">
    <source>
        <dbReference type="EMBL" id="MDC2889850.1"/>
    </source>
</evidence>
<dbReference type="Gene3D" id="3.40.50.2300">
    <property type="match status" value="2"/>
</dbReference>
<dbReference type="RefSeq" id="WP_272181194.1">
    <property type="nucleotide sequence ID" value="NZ_JAQOMS010000002.1"/>
</dbReference>
<dbReference type="InterPro" id="IPR028081">
    <property type="entry name" value="Leu-bd"/>
</dbReference>
<dbReference type="SUPFAM" id="SSF53822">
    <property type="entry name" value="Periplasmic binding protein-like I"/>
    <property type="match status" value="1"/>
</dbReference>
<comment type="similarity">
    <text evidence="1">Belongs to the leucine-binding protein family.</text>
</comment>
<gene>
    <name evidence="4" type="ORF">PN838_15060</name>
</gene>
<dbReference type="PANTHER" id="PTHR30483:SF6">
    <property type="entry name" value="PERIPLASMIC BINDING PROTEIN OF ABC TRANSPORTER FOR NATURAL AMINO ACIDS"/>
    <property type="match status" value="1"/>
</dbReference>
<protein>
    <submittedName>
        <fullName evidence="4">ABC transporter substrate-binding protein</fullName>
    </submittedName>
</protein>
<keyword evidence="5" id="KW-1185">Reference proteome</keyword>
<dbReference type="EMBL" id="JAQOMS010000002">
    <property type="protein sequence ID" value="MDC2889850.1"/>
    <property type="molecule type" value="Genomic_DNA"/>
</dbReference>
<dbReference type="Proteomes" id="UP001528411">
    <property type="component" value="Unassembled WGS sequence"/>
</dbReference>
<keyword evidence="2" id="KW-0732">Signal</keyword>
<evidence type="ECO:0000256" key="1">
    <source>
        <dbReference type="ARBA" id="ARBA00010062"/>
    </source>
</evidence>
<feature type="domain" description="Leucine-binding protein" evidence="3">
    <location>
        <begin position="35"/>
        <end position="182"/>
    </location>
</feature>
<reference evidence="4 5" key="1">
    <citation type="submission" date="2023-01" db="EMBL/GenBank/DDBJ databases">
        <title>Psychrosphaera sp. nov., isolated from marine algae.</title>
        <authorList>
            <person name="Bayburt H."/>
            <person name="Choi B.J."/>
            <person name="Kim J.M."/>
            <person name="Choi D.G."/>
            <person name="Jeon C.O."/>
        </authorList>
    </citation>
    <scope>NUCLEOTIDE SEQUENCE [LARGE SCALE GENOMIC DNA]</scope>
    <source>
        <strain evidence="4 5">G1-22</strain>
    </source>
</reference>
<evidence type="ECO:0000259" key="3">
    <source>
        <dbReference type="Pfam" id="PF13458"/>
    </source>
</evidence>
<evidence type="ECO:0000256" key="2">
    <source>
        <dbReference type="ARBA" id="ARBA00022729"/>
    </source>
</evidence>
<evidence type="ECO:0000313" key="5">
    <source>
        <dbReference type="Proteomes" id="UP001528411"/>
    </source>
</evidence>
<name>A0ABT5FGG5_9GAMM</name>
<sequence length="389" mass="43909">MALITRSKCINMFFMSLIALLANNLISANVFAKTLPIGITLNMSGPNAQSSIDFKNGIEAFIHAENQSKRFNKYQIKLLAMDDIGQTNRALSNAKRLITSKNVLALLTTDISENVADLARLAGNNKTLLLSANHHQQPLNIKDHRYIGFLSQPYSEMFRSLNKTLKNSDTIYVSADNDYDFNAIEDAIRSISLKSVRKLTNPRIRAPKTQKNCTIVFANNVNTTANILAELTKQQNQCQMLILPVVEKTLLQKLLVEKYSDTNSHNLLFVSSVPLHRRNLPLIEEFIRDMKAYSPQAPYSHQALKGYLLAKIAIDSMFQSVNKVHTDSFIEIITLPFQLIDQVVGWVKDPNSNISKTTVVNSFSYLKRYDIGLDKTISVYKDRVLIKKP</sequence>
<comment type="caution">
    <text evidence="4">The sequence shown here is derived from an EMBL/GenBank/DDBJ whole genome shotgun (WGS) entry which is preliminary data.</text>
</comment>
<proteinExistence type="inferred from homology"/>
<dbReference type="PANTHER" id="PTHR30483">
    <property type="entry name" value="LEUCINE-SPECIFIC-BINDING PROTEIN"/>
    <property type="match status" value="1"/>
</dbReference>
<dbReference type="InterPro" id="IPR051010">
    <property type="entry name" value="BCAA_transport"/>
</dbReference>
<accession>A0ABT5FGG5</accession>
<dbReference type="Pfam" id="PF13458">
    <property type="entry name" value="Peripla_BP_6"/>
    <property type="match status" value="1"/>
</dbReference>
<organism evidence="4 5">
    <name type="scientific">Psychrosphaera algicola</name>
    <dbReference type="NCBI Taxonomy" id="3023714"/>
    <lineage>
        <taxon>Bacteria</taxon>
        <taxon>Pseudomonadati</taxon>
        <taxon>Pseudomonadota</taxon>
        <taxon>Gammaproteobacteria</taxon>
        <taxon>Alteromonadales</taxon>
        <taxon>Pseudoalteromonadaceae</taxon>
        <taxon>Psychrosphaera</taxon>
    </lineage>
</organism>